<organism evidence="1 2">
    <name type="scientific">Caulochytrium protostelioides</name>
    <dbReference type="NCBI Taxonomy" id="1555241"/>
    <lineage>
        <taxon>Eukaryota</taxon>
        <taxon>Fungi</taxon>
        <taxon>Fungi incertae sedis</taxon>
        <taxon>Chytridiomycota</taxon>
        <taxon>Chytridiomycota incertae sedis</taxon>
        <taxon>Chytridiomycetes</taxon>
        <taxon>Caulochytriales</taxon>
        <taxon>Caulochytriaceae</taxon>
        <taxon>Caulochytrium</taxon>
    </lineage>
</organism>
<dbReference type="Proteomes" id="UP000268535">
    <property type="component" value="Unassembled WGS sequence"/>
</dbReference>
<dbReference type="InterPro" id="IPR027267">
    <property type="entry name" value="AH/BAR_dom_sf"/>
</dbReference>
<evidence type="ECO:0000313" key="2">
    <source>
        <dbReference type="Proteomes" id="UP000268535"/>
    </source>
</evidence>
<sequence length="198" mass="22582">MASCFQMLADHIASTVVPTLQIARDSQKTRRHTLKKDAHRVYREYAEVAHQVLPRRREAYLKRCRETEASEALVKDPGSKEHVAKATKMQRELQMADSSYRHAVEAVEDQRHKLVAFGDVCRKGTEAAESERIAVTEAALTSFIEADDVVTKKYCQVHSELNQCTININMAVDLALVGSECERLWPQPQQVFYEHAQR</sequence>
<proteinExistence type="predicted"/>
<dbReference type="AlphaFoldDB" id="A0A4V1ISV4"/>
<dbReference type="EMBL" id="ML014081">
    <property type="protein sequence ID" value="RKO94867.1"/>
    <property type="molecule type" value="Genomic_DNA"/>
</dbReference>
<feature type="non-terminal residue" evidence="1">
    <location>
        <position position="198"/>
    </location>
</feature>
<accession>A0A4V1ISV4</accession>
<protein>
    <submittedName>
        <fullName evidence="1">Uncharacterized protein</fullName>
    </submittedName>
</protein>
<evidence type="ECO:0000313" key="1">
    <source>
        <dbReference type="EMBL" id="RKO94867.1"/>
    </source>
</evidence>
<dbReference type="SUPFAM" id="SSF103657">
    <property type="entry name" value="BAR/IMD domain-like"/>
    <property type="match status" value="1"/>
</dbReference>
<gene>
    <name evidence="1" type="ORF">CAUPRSCDRAFT_13301</name>
</gene>
<dbReference type="Gene3D" id="1.20.1270.60">
    <property type="entry name" value="Arfaptin homology (AH) domain/BAR domain"/>
    <property type="match status" value="1"/>
</dbReference>
<reference evidence="2" key="1">
    <citation type="journal article" date="2018" name="Nat. Microbiol.">
        <title>Leveraging single-cell genomics to expand the fungal tree of life.</title>
        <authorList>
            <person name="Ahrendt S.R."/>
            <person name="Quandt C.A."/>
            <person name="Ciobanu D."/>
            <person name="Clum A."/>
            <person name="Salamov A."/>
            <person name="Andreopoulos B."/>
            <person name="Cheng J.F."/>
            <person name="Woyke T."/>
            <person name="Pelin A."/>
            <person name="Henrissat B."/>
            <person name="Reynolds N.K."/>
            <person name="Benny G.L."/>
            <person name="Smith M.E."/>
            <person name="James T.Y."/>
            <person name="Grigoriev I.V."/>
        </authorList>
    </citation>
    <scope>NUCLEOTIDE SEQUENCE [LARGE SCALE GENOMIC DNA]</scope>
    <source>
        <strain evidence="2">ATCC 52028</strain>
    </source>
</reference>
<name>A0A4V1ISV4_9FUNG</name>